<dbReference type="GO" id="GO:0045944">
    <property type="term" value="P:positive regulation of transcription by RNA polymerase II"/>
    <property type="evidence" value="ECO:0007669"/>
    <property type="project" value="TreeGrafter"/>
</dbReference>
<organism evidence="8 9">
    <name type="scientific">Alosa alosa</name>
    <name type="common">allis shad</name>
    <dbReference type="NCBI Taxonomy" id="278164"/>
    <lineage>
        <taxon>Eukaryota</taxon>
        <taxon>Metazoa</taxon>
        <taxon>Chordata</taxon>
        <taxon>Craniata</taxon>
        <taxon>Vertebrata</taxon>
        <taxon>Euteleostomi</taxon>
        <taxon>Actinopterygii</taxon>
        <taxon>Neopterygii</taxon>
        <taxon>Teleostei</taxon>
        <taxon>Clupei</taxon>
        <taxon>Clupeiformes</taxon>
        <taxon>Clupeoidei</taxon>
        <taxon>Clupeidae</taxon>
        <taxon>Alosa</taxon>
    </lineage>
</organism>
<proteinExistence type="predicted"/>
<dbReference type="GO" id="GO:0005634">
    <property type="term" value="C:nucleus"/>
    <property type="evidence" value="ECO:0007669"/>
    <property type="project" value="UniProtKB-SubCell"/>
</dbReference>
<dbReference type="PANTHER" id="PTHR13808">
    <property type="entry name" value="CBP/P300-RELATED"/>
    <property type="match status" value="1"/>
</dbReference>
<evidence type="ECO:0000259" key="7">
    <source>
        <dbReference type="PROSITE" id="PS51727"/>
    </source>
</evidence>
<evidence type="ECO:0000256" key="2">
    <source>
        <dbReference type="ARBA" id="ARBA00013184"/>
    </source>
</evidence>
<evidence type="ECO:0000313" key="9">
    <source>
        <dbReference type="Proteomes" id="UP000823561"/>
    </source>
</evidence>
<evidence type="ECO:0000256" key="1">
    <source>
        <dbReference type="ARBA" id="ARBA00004123"/>
    </source>
</evidence>
<evidence type="ECO:0000256" key="5">
    <source>
        <dbReference type="ARBA" id="ARBA00023163"/>
    </source>
</evidence>
<name>A0AAV6H694_9TELE</name>
<feature type="domain" description="CBP/p300-type HAT" evidence="7">
    <location>
        <begin position="91"/>
        <end position="146"/>
    </location>
</feature>
<reference evidence="8" key="1">
    <citation type="submission" date="2020-10" db="EMBL/GenBank/DDBJ databases">
        <title>Chromosome-scale genome assembly of the Allis shad, Alosa alosa.</title>
        <authorList>
            <person name="Margot Z."/>
            <person name="Christophe K."/>
            <person name="Cabau C."/>
            <person name="Louis A."/>
            <person name="Berthelot C."/>
            <person name="Parey E."/>
            <person name="Roest Crollius H."/>
            <person name="Montfort J."/>
            <person name="Robinson-Rechavi M."/>
            <person name="Bucao C."/>
            <person name="Bouchez O."/>
            <person name="Gislard M."/>
            <person name="Lluch J."/>
            <person name="Milhes M."/>
            <person name="Lampietro C."/>
            <person name="Lopez Roques C."/>
            <person name="Donnadieu C."/>
            <person name="Braasch I."/>
            <person name="Desvignes T."/>
            <person name="Postlethwait J."/>
            <person name="Bobe J."/>
            <person name="Guiguen Y."/>
        </authorList>
    </citation>
    <scope>NUCLEOTIDE SEQUENCE</scope>
    <source>
        <strain evidence="8">M-15738</strain>
        <tissue evidence="8">Blood</tissue>
    </source>
</reference>
<comment type="subcellular location">
    <subcellularLocation>
        <location evidence="1">Nucleus</location>
    </subcellularLocation>
</comment>
<dbReference type="Proteomes" id="UP000823561">
    <property type="component" value="Chromosome 5"/>
</dbReference>
<dbReference type="GO" id="GO:0000123">
    <property type="term" value="C:histone acetyltransferase complex"/>
    <property type="evidence" value="ECO:0007669"/>
    <property type="project" value="TreeGrafter"/>
</dbReference>
<keyword evidence="4" id="KW-0805">Transcription regulation</keyword>
<dbReference type="GO" id="GO:0031490">
    <property type="term" value="F:chromatin DNA binding"/>
    <property type="evidence" value="ECO:0007669"/>
    <property type="project" value="TreeGrafter"/>
</dbReference>
<dbReference type="Gene3D" id="2.10.110.40">
    <property type="match status" value="1"/>
</dbReference>
<dbReference type="AlphaFoldDB" id="A0AAV6H694"/>
<comment type="caution">
    <text evidence="8">The sequence shown here is derived from an EMBL/GenBank/DDBJ whole genome shotgun (WGS) entry which is preliminary data.</text>
</comment>
<dbReference type="InterPro" id="IPR031162">
    <property type="entry name" value="CBP_P300_HAT"/>
</dbReference>
<dbReference type="EC" id="2.3.1.48" evidence="2"/>
<evidence type="ECO:0000313" key="8">
    <source>
        <dbReference type="EMBL" id="KAG5281331.1"/>
    </source>
</evidence>
<dbReference type="PANTHER" id="PTHR13808:SF29">
    <property type="entry name" value="HISTONE ACETYLTRANSFERASE P300"/>
    <property type="match status" value="1"/>
</dbReference>
<dbReference type="Gene3D" id="3.30.40.10">
    <property type="entry name" value="Zinc/RING finger domain, C3HC4 (zinc finger)"/>
    <property type="match status" value="1"/>
</dbReference>
<evidence type="ECO:0000256" key="4">
    <source>
        <dbReference type="ARBA" id="ARBA00023015"/>
    </source>
</evidence>
<dbReference type="InterPro" id="IPR013178">
    <property type="entry name" value="Histone_AcTrfase_Rtt109/CBP"/>
</dbReference>
<dbReference type="GO" id="GO:0003713">
    <property type="term" value="F:transcription coactivator activity"/>
    <property type="evidence" value="ECO:0007669"/>
    <property type="project" value="TreeGrafter"/>
</dbReference>
<dbReference type="InterPro" id="IPR038547">
    <property type="entry name" value="RING_CBP-p300_sf"/>
</dbReference>
<accession>A0AAV6H694</accession>
<dbReference type="GO" id="GO:0005667">
    <property type="term" value="C:transcription regulator complex"/>
    <property type="evidence" value="ECO:0007669"/>
    <property type="project" value="TreeGrafter"/>
</dbReference>
<evidence type="ECO:0000256" key="3">
    <source>
        <dbReference type="ARBA" id="ARBA00022679"/>
    </source>
</evidence>
<gene>
    <name evidence="8" type="ORF">AALO_G00070060</name>
</gene>
<sequence length="146" mass="16907">MAERYNSPKYGLLAHRYHFCKKCFNKIQGESVSQFEKKKNDTLDPEMFSTCLDCGRKMHQICVLHHDTIWPSGFVCNSCLKKSNKSRKENKYAAKRLPQTKLSSHLETRVNDYLRQHSHPKAGDVTIRVVHVSDKVVDVKPGMKSR</sequence>
<keyword evidence="6" id="KW-0539">Nucleus</keyword>
<dbReference type="InterPro" id="IPR013083">
    <property type="entry name" value="Znf_RING/FYVE/PHD"/>
</dbReference>
<evidence type="ECO:0000256" key="6">
    <source>
        <dbReference type="ARBA" id="ARBA00023242"/>
    </source>
</evidence>
<protein>
    <recommendedName>
        <fullName evidence="2">histone acetyltransferase</fullName>
        <ecNumber evidence="2">2.3.1.48</ecNumber>
    </recommendedName>
</protein>
<keyword evidence="9" id="KW-1185">Reference proteome</keyword>
<keyword evidence="5" id="KW-0804">Transcription</keyword>
<dbReference type="FunFam" id="3.30.40.10:FF:000034">
    <property type="entry name" value="Histone acetyltransferase p300"/>
    <property type="match status" value="1"/>
</dbReference>
<dbReference type="PROSITE" id="PS51727">
    <property type="entry name" value="CBP_P300_HAT"/>
    <property type="match status" value="1"/>
</dbReference>
<dbReference type="EMBL" id="JADWDJ010000005">
    <property type="protein sequence ID" value="KAG5281331.1"/>
    <property type="molecule type" value="Genomic_DNA"/>
</dbReference>
<dbReference type="Pfam" id="PF23570">
    <property type="entry name" value="PHD_P300"/>
    <property type="match status" value="1"/>
</dbReference>
<keyword evidence="3" id="KW-0808">Transferase</keyword>
<dbReference type="InterPro" id="IPR056484">
    <property type="entry name" value="PHD_P300"/>
</dbReference>
<dbReference type="GO" id="GO:0004402">
    <property type="term" value="F:histone acetyltransferase activity"/>
    <property type="evidence" value="ECO:0007669"/>
    <property type="project" value="InterPro"/>
</dbReference>